<dbReference type="OrthoDB" id="1924787at2759"/>
<protein>
    <recommendedName>
        <fullName evidence="7">Exostosin GT47 domain-containing protein</fullName>
    </recommendedName>
</protein>
<feature type="domain" description="Exostosin GT47" evidence="7">
    <location>
        <begin position="115"/>
        <end position="453"/>
    </location>
</feature>
<evidence type="ECO:0000256" key="2">
    <source>
        <dbReference type="ARBA" id="ARBA00010271"/>
    </source>
</evidence>
<keyword evidence="6" id="KW-0812">Transmembrane</keyword>
<name>A0A2R6WPU0_MARPO</name>
<accession>A0A2R6WPU0</accession>
<dbReference type="InterPro" id="IPR004263">
    <property type="entry name" value="Exostosin"/>
</dbReference>
<dbReference type="AlphaFoldDB" id="A0A2R6WPU0"/>
<dbReference type="Pfam" id="PF03016">
    <property type="entry name" value="Exostosin_GT47"/>
    <property type="match status" value="1"/>
</dbReference>
<keyword evidence="4" id="KW-0333">Golgi apparatus</keyword>
<dbReference type="OMA" id="AIMNMFQ"/>
<feature type="compositionally biased region" description="Basic and acidic residues" evidence="5">
    <location>
        <begin position="538"/>
        <end position="550"/>
    </location>
</feature>
<dbReference type="Proteomes" id="UP000244005">
    <property type="component" value="Unassembled WGS sequence"/>
</dbReference>
<dbReference type="InterPro" id="IPR040911">
    <property type="entry name" value="Exostosin_GT47"/>
</dbReference>
<dbReference type="GO" id="GO:0000139">
    <property type="term" value="C:Golgi membrane"/>
    <property type="evidence" value="ECO:0007669"/>
    <property type="project" value="UniProtKB-SubCell"/>
</dbReference>
<feature type="compositionally biased region" description="Polar residues" evidence="5">
    <location>
        <begin position="551"/>
        <end position="563"/>
    </location>
</feature>
<feature type="transmembrane region" description="Helical" evidence="6">
    <location>
        <begin position="20"/>
        <end position="43"/>
    </location>
</feature>
<keyword evidence="6" id="KW-0472">Membrane</keyword>
<evidence type="ECO:0000256" key="3">
    <source>
        <dbReference type="ARBA" id="ARBA00022968"/>
    </source>
</evidence>
<dbReference type="Gramene" id="Mp7g09200.1">
    <property type="protein sequence ID" value="Mp7g09200.1.cds1"/>
    <property type="gene ID" value="Mp7g09200"/>
</dbReference>
<evidence type="ECO:0000256" key="4">
    <source>
        <dbReference type="ARBA" id="ARBA00023034"/>
    </source>
</evidence>
<evidence type="ECO:0000259" key="7">
    <source>
        <dbReference type="Pfam" id="PF03016"/>
    </source>
</evidence>
<dbReference type="GO" id="GO:0016757">
    <property type="term" value="F:glycosyltransferase activity"/>
    <property type="evidence" value="ECO:0007669"/>
    <property type="project" value="InterPro"/>
</dbReference>
<keyword evidence="9" id="KW-1185">Reference proteome</keyword>
<dbReference type="PANTHER" id="PTHR11062:SF56">
    <property type="entry name" value="XYLOGLUCAN GALACTOSYLTRANSFERASE MUR3"/>
    <property type="match status" value="1"/>
</dbReference>
<evidence type="ECO:0000256" key="6">
    <source>
        <dbReference type="SAM" id="Phobius"/>
    </source>
</evidence>
<evidence type="ECO:0000256" key="1">
    <source>
        <dbReference type="ARBA" id="ARBA00004323"/>
    </source>
</evidence>
<organism evidence="8 9">
    <name type="scientific">Marchantia polymorpha</name>
    <name type="common">Common liverwort</name>
    <name type="synonym">Marchantia aquatica</name>
    <dbReference type="NCBI Taxonomy" id="3197"/>
    <lineage>
        <taxon>Eukaryota</taxon>
        <taxon>Viridiplantae</taxon>
        <taxon>Streptophyta</taxon>
        <taxon>Embryophyta</taxon>
        <taxon>Marchantiophyta</taxon>
        <taxon>Marchantiopsida</taxon>
        <taxon>Marchantiidae</taxon>
        <taxon>Marchantiales</taxon>
        <taxon>Marchantiaceae</taxon>
        <taxon>Marchantia</taxon>
    </lineage>
</organism>
<evidence type="ECO:0000256" key="5">
    <source>
        <dbReference type="SAM" id="MobiDB-lite"/>
    </source>
</evidence>
<keyword evidence="3" id="KW-0735">Signal-anchor</keyword>
<evidence type="ECO:0000313" key="9">
    <source>
        <dbReference type="Proteomes" id="UP000244005"/>
    </source>
</evidence>
<evidence type="ECO:0000313" key="8">
    <source>
        <dbReference type="EMBL" id="PTQ35859.1"/>
    </source>
</evidence>
<dbReference type="PANTHER" id="PTHR11062">
    <property type="entry name" value="EXOSTOSIN HEPARAN SULFATE GLYCOSYLTRANSFERASE -RELATED"/>
    <property type="match status" value="1"/>
</dbReference>
<dbReference type="EMBL" id="KZ772740">
    <property type="protein sequence ID" value="PTQ35859.1"/>
    <property type="molecule type" value="Genomic_DNA"/>
</dbReference>
<feature type="region of interest" description="Disordered" evidence="5">
    <location>
        <begin position="538"/>
        <end position="563"/>
    </location>
</feature>
<comment type="similarity">
    <text evidence="2">Belongs to the glycosyltransferase 47 family.</text>
</comment>
<sequence>MTSKKQLRVRMEKVGLMSRLRTRCILVAVSVAFGWLLFVFHFVSVGRTPESNANTQVNLPFLAWQQRESLRSSFLPSPEKFASRDTLSEAEAQTFTDTGSLEVGQVDISSQEADCRGKYLYLYELPKMFNERLLEGCEGLTMWADMCKETVNQGFGPPMEDPDGVFQGPAWYATNQFMLELIFHDRIRKHKCLTQDSSKANALFVPFYGGLDVMPHLWDGANITERDSVPKALEKWLMNRPEWKRLDGHDHFMTGGRITWDFRRRTEQESDWGNKLLLLPGIVNLTTLIIEASPWHPNDYAVPYPTYFHPSTDEQVLSWQDFVRKAKRPSLFCFAGAPRPEIDASIRSQLMSHCDKSEYCNLLACGKSHGKCHSPSNVMKLFKESVFCLQPQGDSFTRRSIFDSMLAGCIPVFFHVFTAYTQYGWHLPDDHSTYSVFIHEDNVRAGNVSVEQVLRNIPPEQVQRMRETVISLIPKIVYAQPNNKMTLKDGFDTAIEGVLGRITDYKKSLGASVAVKHQQPENKDVLTTEDIWRKDQAEKEAQRMKLEQAKSEQLSRLSDSNTQ</sequence>
<proteinExistence type="inferred from homology"/>
<comment type="subcellular location">
    <subcellularLocation>
        <location evidence="1">Golgi apparatus membrane</location>
        <topology evidence="1">Single-pass type II membrane protein</topology>
    </subcellularLocation>
</comment>
<gene>
    <name evidence="8" type="ORF">MARPO_0068s0073</name>
</gene>
<reference evidence="9" key="1">
    <citation type="journal article" date="2017" name="Cell">
        <title>Insights into land plant evolution garnered from the Marchantia polymorpha genome.</title>
        <authorList>
            <person name="Bowman J.L."/>
            <person name="Kohchi T."/>
            <person name="Yamato K.T."/>
            <person name="Jenkins J."/>
            <person name="Shu S."/>
            <person name="Ishizaki K."/>
            <person name="Yamaoka S."/>
            <person name="Nishihama R."/>
            <person name="Nakamura Y."/>
            <person name="Berger F."/>
            <person name="Adam C."/>
            <person name="Aki S.S."/>
            <person name="Althoff F."/>
            <person name="Araki T."/>
            <person name="Arteaga-Vazquez M.A."/>
            <person name="Balasubrmanian S."/>
            <person name="Barry K."/>
            <person name="Bauer D."/>
            <person name="Boehm C.R."/>
            <person name="Briginshaw L."/>
            <person name="Caballero-Perez J."/>
            <person name="Catarino B."/>
            <person name="Chen F."/>
            <person name="Chiyoda S."/>
            <person name="Chovatia M."/>
            <person name="Davies K.M."/>
            <person name="Delmans M."/>
            <person name="Demura T."/>
            <person name="Dierschke T."/>
            <person name="Dolan L."/>
            <person name="Dorantes-Acosta A.E."/>
            <person name="Eklund D.M."/>
            <person name="Florent S.N."/>
            <person name="Flores-Sandoval E."/>
            <person name="Fujiyama A."/>
            <person name="Fukuzawa H."/>
            <person name="Galik B."/>
            <person name="Grimanelli D."/>
            <person name="Grimwood J."/>
            <person name="Grossniklaus U."/>
            <person name="Hamada T."/>
            <person name="Haseloff J."/>
            <person name="Hetherington A.J."/>
            <person name="Higo A."/>
            <person name="Hirakawa Y."/>
            <person name="Hundley H.N."/>
            <person name="Ikeda Y."/>
            <person name="Inoue K."/>
            <person name="Inoue S.I."/>
            <person name="Ishida S."/>
            <person name="Jia Q."/>
            <person name="Kakita M."/>
            <person name="Kanazawa T."/>
            <person name="Kawai Y."/>
            <person name="Kawashima T."/>
            <person name="Kennedy M."/>
            <person name="Kinose K."/>
            <person name="Kinoshita T."/>
            <person name="Kohara Y."/>
            <person name="Koide E."/>
            <person name="Komatsu K."/>
            <person name="Kopischke S."/>
            <person name="Kubo M."/>
            <person name="Kyozuka J."/>
            <person name="Lagercrantz U."/>
            <person name="Lin S.S."/>
            <person name="Lindquist E."/>
            <person name="Lipzen A.M."/>
            <person name="Lu C.W."/>
            <person name="De Luna E."/>
            <person name="Martienssen R.A."/>
            <person name="Minamino N."/>
            <person name="Mizutani M."/>
            <person name="Mizutani M."/>
            <person name="Mochizuki N."/>
            <person name="Monte I."/>
            <person name="Mosher R."/>
            <person name="Nagasaki H."/>
            <person name="Nakagami H."/>
            <person name="Naramoto S."/>
            <person name="Nishitani K."/>
            <person name="Ohtani M."/>
            <person name="Okamoto T."/>
            <person name="Okumura M."/>
            <person name="Phillips J."/>
            <person name="Pollak B."/>
            <person name="Reinders A."/>
            <person name="Rovekamp M."/>
            <person name="Sano R."/>
            <person name="Sawa S."/>
            <person name="Schmid M.W."/>
            <person name="Shirakawa M."/>
            <person name="Solano R."/>
            <person name="Spunde A."/>
            <person name="Suetsugu N."/>
            <person name="Sugano S."/>
            <person name="Sugiyama A."/>
            <person name="Sun R."/>
            <person name="Suzuki Y."/>
            <person name="Takenaka M."/>
            <person name="Takezawa D."/>
            <person name="Tomogane H."/>
            <person name="Tsuzuki M."/>
            <person name="Ueda T."/>
            <person name="Umeda M."/>
            <person name="Ward J.M."/>
            <person name="Watanabe Y."/>
            <person name="Yazaki K."/>
            <person name="Yokoyama R."/>
            <person name="Yoshitake Y."/>
            <person name="Yotsui I."/>
            <person name="Zachgo S."/>
            <person name="Schmutz J."/>
        </authorList>
    </citation>
    <scope>NUCLEOTIDE SEQUENCE [LARGE SCALE GENOMIC DNA]</scope>
    <source>
        <strain evidence="9">Tak-1</strain>
    </source>
</reference>
<keyword evidence="6" id="KW-1133">Transmembrane helix</keyword>